<accession>A2YLY1</accession>
<sequence>MAAATSGYEGPCTRGILDAARAGDVEMYKHLRGQQRGSPLNAVAAAAFSPLCHHGRAAAASTRTLTVIEQIIGSISSPPHHPSLVSYWRARADPPLPSTPSTDPSLLWLHVDTPCCGHYRGRYRTKLEAAALPSPTFLAMDPRNQRPPPLPKPAVMPPEAHHHRSER</sequence>
<gene>
    <name evidence="2" type="ORF">OsI_26230</name>
</gene>
<dbReference type="Proteomes" id="UP000007015">
    <property type="component" value="Chromosome 7"/>
</dbReference>
<dbReference type="EMBL" id="CM000132">
    <property type="protein sequence ID" value="EAZ04092.1"/>
    <property type="molecule type" value="Genomic_DNA"/>
</dbReference>
<dbReference type="AlphaFoldDB" id="A2YLY1"/>
<dbReference type="HOGENOM" id="CLU_1597204_0_0_1"/>
<name>A2YLY1_ORYSI</name>
<evidence type="ECO:0000313" key="2">
    <source>
        <dbReference type="EMBL" id="EAZ04092.1"/>
    </source>
</evidence>
<organism evidence="2 3">
    <name type="scientific">Oryza sativa subsp. indica</name>
    <name type="common">Rice</name>
    <dbReference type="NCBI Taxonomy" id="39946"/>
    <lineage>
        <taxon>Eukaryota</taxon>
        <taxon>Viridiplantae</taxon>
        <taxon>Streptophyta</taxon>
        <taxon>Embryophyta</taxon>
        <taxon>Tracheophyta</taxon>
        <taxon>Spermatophyta</taxon>
        <taxon>Magnoliopsida</taxon>
        <taxon>Liliopsida</taxon>
        <taxon>Poales</taxon>
        <taxon>Poaceae</taxon>
        <taxon>BOP clade</taxon>
        <taxon>Oryzoideae</taxon>
        <taxon>Oryzeae</taxon>
        <taxon>Oryzinae</taxon>
        <taxon>Oryza</taxon>
        <taxon>Oryza sativa</taxon>
    </lineage>
</organism>
<reference evidence="2 3" key="1">
    <citation type="journal article" date="2005" name="PLoS Biol.">
        <title>The genomes of Oryza sativa: a history of duplications.</title>
        <authorList>
            <person name="Yu J."/>
            <person name="Wang J."/>
            <person name="Lin W."/>
            <person name="Li S."/>
            <person name="Li H."/>
            <person name="Zhou J."/>
            <person name="Ni P."/>
            <person name="Dong W."/>
            <person name="Hu S."/>
            <person name="Zeng C."/>
            <person name="Zhang J."/>
            <person name="Zhang Y."/>
            <person name="Li R."/>
            <person name="Xu Z."/>
            <person name="Li S."/>
            <person name="Li X."/>
            <person name="Zheng H."/>
            <person name="Cong L."/>
            <person name="Lin L."/>
            <person name="Yin J."/>
            <person name="Geng J."/>
            <person name="Li G."/>
            <person name="Shi J."/>
            <person name="Liu J."/>
            <person name="Lv H."/>
            <person name="Li J."/>
            <person name="Wang J."/>
            <person name="Deng Y."/>
            <person name="Ran L."/>
            <person name="Shi X."/>
            <person name="Wang X."/>
            <person name="Wu Q."/>
            <person name="Li C."/>
            <person name="Ren X."/>
            <person name="Wang J."/>
            <person name="Wang X."/>
            <person name="Li D."/>
            <person name="Liu D."/>
            <person name="Zhang X."/>
            <person name="Ji Z."/>
            <person name="Zhao W."/>
            <person name="Sun Y."/>
            <person name="Zhang Z."/>
            <person name="Bao J."/>
            <person name="Han Y."/>
            <person name="Dong L."/>
            <person name="Ji J."/>
            <person name="Chen P."/>
            <person name="Wu S."/>
            <person name="Liu J."/>
            <person name="Xiao Y."/>
            <person name="Bu D."/>
            <person name="Tan J."/>
            <person name="Yang L."/>
            <person name="Ye C."/>
            <person name="Zhang J."/>
            <person name="Xu J."/>
            <person name="Zhou Y."/>
            <person name="Yu Y."/>
            <person name="Zhang B."/>
            <person name="Zhuang S."/>
            <person name="Wei H."/>
            <person name="Liu B."/>
            <person name="Lei M."/>
            <person name="Yu H."/>
            <person name="Li Y."/>
            <person name="Xu H."/>
            <person name="Wei S."/>
            <person name="He X."/>
            <person name="Fang L."/>
            <person name="Zhang Z."/>
            <person name="Zhang Y."/>
            <person name="Huang X."/>
            <person name="Su Z."/>
            <person name="Tong W."/>
            <person name="Li J."/>
            <person name="Tong Z."/>
            <person name="Li S."/>
            <person name="Ye J."/>
            <person name="Wang L."/>
            <person name="Fang L."/>
            <person name="Lei T."/>
            <person name="Chen C."/>
            <person name="Chen H."/>
            <person name="Xu Z."/>
            <person name="Li H."/>
            <person name="Huang H."/>
            <person name="Zhang F."/>
            <person name="Xu H."/>
            <person name="Li N."/>
            <person name="Zhao C."/>
            <person name="Li S."/>
            <person name="Dong L."/>
            <person name="Huang Y."/>
            <person name="Li L."/>
            <person name="Xi Y."/>
            <person name="Qi Q."/>
            <person name="Li W."/>
            <person name="Zhang B."/>
            <person name="Hu W."/>
            <person name="Zhang Y."/>
            <person name="Tian X."/>
            <person name="Jiao Y."/>
            <person name="Liang X."/>
            <person name="Jin J."/>
            <person name="Gao L."/>
            <person name="Zheng W."/>
            <person name="Hao B."/>
            <person name="Liu S."/>
            <person name="Wang W."/>
            <person name="Yuan L."/>
            <person name="Cao M."/>
            <person name="McDermott J."/>
            <person name="Samudrala R."/>
            <person name="Wang J."/>
            <person name="Wong G.K."/>
            <person name="Yang H."/>
        </authorList>
    </citation>
    <scope>NUCLEOTIDE SEQUENCE [LARGE SCALE GENOMIC DNA]</scope>
    <source>
        <strain evidence="3">cv. 93-11</strain>
    </source>
</reference>
<keyword evidence="3" id="KW-1185">Reference proteome</keyword>
<feature type="region of interest" description="Disordered" evidence="1">
    <location>
        <begin position="136"/>
        <end position="167"/>
    </location>
</feature>
<dbReference type="Gramene" id="BGIOSGA025828-TA">
    <property type="protein sequence ID" value="BGIOSGA025828-PA"/>
    <property type="gene ID" value="BGIOSGA025828"/>
</dbReference>
<feature type="compositionally biased region" description="Pro residues" evidence="1">
    <location>
        <begin position="145"/>
        <end position="156"/>
    </location>
</feature>
<proteinExistence type="predicted"/>
<protein>
    <submittedName>
        <fullName evidence="2">Uncharacterized protein</fullName>
    </submittedName>
</protein>
<evidence type="ECO:0000256" key="1">
    <source>
        <dbReference type="SAM" id="MobiDB-lite"/>
    </source>
</evidence>
<evidence type="ECO:0000313" key="3">
    <source>
        <dbReference type="Proteomes" id="UP000007015"/>
    </source>
</evidence>